<keyword evidence="3" id="KW-1185">Reference proteome</keyword>
<proteinExistence type="predicted"/>
<dbReference type="PANTHER" id="PTHR36181">
    <property type="entry name" value="INTRON-ENCODED ENDONUCLEASE AI3-RELATED"/>
    <property type="match status" value="1"/>
</dbReference>
<accession>A0ABY6SMR6</accession>
<protein>
    <submittedName>
        <fullName evidence="2">Intron-encoded DNA endonuclease aI3</fullName>
    </submittedName>
</protein>
<gene>
    <name evidence="2" type="ORF">PAMITO_ORF312</name>
</gene>
<dbReference type="PANTHER" id="PTHR36181:SF6">
    <property type="entry name" value="INTRON-ENCODED LAGLIDADG ENDONUCLEASE FAMILY PROTEIN"/>
    <property type="match status" value="1"/>
</dbReference>
<dbReference type="EMBL" id="LR026971">
    <property type="protein sequence ID" value="VBB87370.1"/>
    <property type="molecule type" value="Genomic_DNA"/>
</dbReference>
<sequence>KNKIQSFTTLVSSNDKNNLNSLRDKLGPYLAGLVEADGSFAVHDINSKAKKYSPKLIIVFSLSDKPLAEKLTSITQVGKIYNRESQGCVLWSIQNSEDVLKIIHIINGYMRTPKIEALHRTILWFNVNRNTDIKPLDLDLSPIDSNSWLAGFTDGDGNFSITLTDRKKKGVVTSKRVQAFFRIELRQNYHREVSINQGGISYFEILDKIARYLKVNLYSRSREQKDKIFYSFMVISHNSESHTKVIDYFNRYPLYSSKYLAYKDWKYVVEQIKLRNGKPLTTENIKEIKQVKDQFNNKRKEFDFSHLDILDS</sequence>
<evidence type="ECO:0000259" key="1">
    <source>
        <dbReference type="Pfam" id="PF00961"/>
    </source>
</evidence>
<keyword evidence="2" id="KW-0496">Mitochondrion</keyword>
<keyword evidence="2" id="KW-0540">Nuclease</keyword>
<feature type="domain" description="Homing endonuclease LAGLIDADG" evidence="1">
    <location>
        <begin position="149"/>
        <end position="268"/>
    </location>
</feature>
<reference evidence="2" key="1">
    <citation type="submission" date="2018-02" db="EMBL/GenBank/DDBJ databases">
        <authorList>
            <person name="Silar P."/>
        </authorList>
    </citation>
    <scope>NUCLEOTIDE SEQUENCE [LARGE SCALE GENOMIC DNA]</scope>
    <source>
        <strain evidence="2">T</strain>
    </source>
</reference>
<dbReference type="GO" id="GO:0004519">
    <property type="term" value="F:endonuclease activity"/>
    <property type="evidence" value="ECO:0007669"/>
    <property type="project" value="UniProtKB-KW"/>
</dbReference>
<evidence type="ECO:0000313" key="2">
    <source>
        <dbReference type="EMBL" id="VBB87370.1"/>
    </source>
</evidence>
<dbReference type="SUPFAM" id="SSF55608">
    <property type="entry name" value="Homing endonucleases"/>
    <property type="match status" value="2"/>
</dbReference>
<keyword evidence="2" id="KW-0255">Endonuclease</keyword>
<geneLocation type="mitochondrion" evidence="2"/>
<organism evidence="2 3">
    <name type="scientific">Podospora comata</name>
    <dbReference type="NCBI Taxonomy" id="48703"/>
    <lineage>
        <taxon>Eukaryota</taxon>
        <taxon>Fungi</taxon>
        <taxon>Dikarya</taxon>
        <taxon>Ascomycota</taxon>
        <taxon>Pezizomycotina</taxon>
        <taxon>Sordariomycetes</taxon>
        <taxon>Sordariomycetidae</taxon>
        <taxon>Sordariales</taxon>
        <taxon>Podosporaceae</taxon>
        <taxon>Podospora</taxon>
    </lineage>
</organism>
<keyword evidence="2" id="KW-0378">Hydrolase</keyword>
<feature type="non-terminal residue" evidence="2">
    <location>
        <position position="1"/>
    </location>
</feature>
<evidence type="ECO:0000313" key="3">
    <source>
        <dbReference type="Proteomes" id="UP000280685"/>
    </source>
</evidence>
<dbReference type="Pfam" id="PF00961">
    <property type="entry name" value="LAGLIDADG_1"/>
    <property type="match status" value="2"/>
</dbReference>
<dbReference type="InterPro" id="IPR051289">
    <property type="entry name" value="LAGLIDADG_Endonuclease"/>
</dbReference>
<name>A0ABY6SMR6_PODCO</name>
<feature type="domain" description="Homing endonuclease LAGLIDADG" evidence="1">
    <location>
        <begin position="30"/>
        <end position="118"/>
    </location>
</feature>
<dbReference type="InterPro" id="IPR027434">
    <property type="entry name" value="Homing_endonucl"/>
</dbReference>
<dbReference type="InterPro" id="IPR004860">
    <property type="entry name" value="LAGLIDADG_dom"/>
</dbReference>
<dbReference type="Gene3D" id="3.10.28.10">
    <property type="entry name" value="Homing endonucleases"/>
    <property type="match status" value="2"/>
</dbReference>
<dbReference type="Proteomes" id="UP000280685">
    <property type="component" value="Mitochondrion MT"/>
</dbReference>